<evidence type="ECO:0000256" key="1">
    <source>
        <dbReference type="ARBA" id="ARBA00022737"/>
    </source>
</evidence>
<proteinExistence type="predicted"/>
<keyword evidence="1" id="KW-0677">Repeat</keyword>
<dbReference type="EMBL" id="JAQQWM010000007">
    <property type="protein sequence ID" value="KAK8057086.1"/>
    <property type="molecule type" value="Genomic_DNA"/>
</dbReference>
<comment type="caution">
    <text evidence="3">The sequence shown here is derived from an EMBL/GenBank/DDBJ whole genome shotgun (WGS) entry which is preliminary data.</text>
</comment>
<evidence type="ECO:0000313" key="4">
    <source>
        <dbReference type="Proteomes" id="UP001446871"/>
    </source>
</evidence>
<dbReference type="Pfam" id="PF24809">
    <property type="entry name" value="DUF7708"/>
    <property type="match status" value="1"/>
</dbReference>
<accession>A0ABR1UDY7</accession>
<sequence length="486" mass="54915">MAEVLIERACAQFRREISSDHANQIRSTASLDDVKLAIQQIETRLAASQRLRNLGRIIPFIDALERFSKALEVACNGTDFLPWIWAPIKFVLLAVQEHTHALETILAAYADIGSRMPRLSVYLDAFRDNQSFQHLIAFMFEDIVEFHRKAYSWITKPGFSMFFTSVWGRFDRRFGTLLHTISCTSKQIDREAVALDIMQAVEERKKSATECVERDQLRQKEQVQGILNWLETTNTDGEMKLEWLLGRHLEGTSGWAVQNKKIRSWLQRGQGGQVLWLNGKPGSGKSVLSAQLIQFLRNDPSRKVCFFFCDFQTPSHGVGARILRSIVAQMLSLVPEAVPYIFAEYVGKARPSTGDSLRKVLQNIFSLITELRLVIDGIDEVTPSEHRNLLRDLLQLTKSAPNLKLLLVSQDISTISLHLAKQKSITMSEERSSIEKDLGLIVRDSLDEIAELHGGQIGEDVISTLESNILTKAEGKDHDASTRLSI</sequence>
<keyword evidence="4" id="KW-1185">Reference proteome</keyword>
<gene>
    <name evidence="3" type="ORF">PG996_011023</name>
</gene>
<dbReference type="Pfam" id="PF24883">
    <property type="entry name" value="NPHP3_N"/>
    <property type="match status" value="1"/>
</dbReference>
<reference evidence="3 4" key="1">
    <citation type="submission" date="2023-01" db="EMBL/GenBank/DDBJ databases">
        <title>Analysis of 21 Apiospora genomes using comparative genomics revels a genus with tremendous synthesis potential of carbohydrate active enzymes and secondary metabolites.</title>
        <authorList>
            <person name="Sorensen T."/>
        </authorList>
    </citation>
    <scope>NUCLEOTIDE SEQUENCE [LARGE SCALE GENOMIC DNA]</scope>
    <source>
        <strain evidence="3 4">CBS 83171</strain>
    </source>
</reference>
<dbReference type="InterPro" id="IPR056884">
    <property type="entry name" value="NPHP3-like_N"/>
</dbReference>
<dbReference type="Gene3D" id="3.40.50.300">
    <property type="entry name" value="P-loop containing nucleotide triphosphate hydrolases"/>
    <property type="match status" value="1"/>
</dbReference>
<feature type="domain" description="NACHT" evidence="2">
    <location>
        <begin position="273"/>
        <end position="410"/>
    </location>
</feature>
<dbReference type="PANTHER" id="PTHR10039">
    <property type="entry name" value="AMELOGENIN"/>
    <property type="match status" value="1"/>
</dbReference>
<dbReference type="PROSITE" id="PS50837">
    <property type="entry name" value="NACHT"/>
    <property type="match status" value="1"/>
</dbReference>
<dbReference type="InterPro" id="IPR056125">
    <property type="entry name" value="DUF7708"/>
</dbReference>
<evidence type="ECO:0000313" key="3">
    <source>
        <dbReference type="EMBL" id="KAK8057086.1"/>
    </source>
</evidence>
<dbReference type="Proteomes" id="UP001446871">
    <property type="component" value="Unassembled WGS sequence"/>
</dbReference>
<name>A0ABR1UDY7_9PEZI</name>
<evidence type="ECO:0000259" key="2">
    <source>
        <dbReference type="PROSITE" id="PS50837"/>
    </source>
</evidence>
<dbReference type="PANTHER" id="PTHR10039:SF14">
    <property type="entry name" value="NACHT DOMAIN-CONTAINING PROTEIN"/>
    <property type="match status" value="1"/>
</dbReference>
<protein>
    <recommendedName>
        <fullName evidence="2">NACHT domain-containing protein</fullName>
    </recommendedName>
</protein>
<dbReference type="InterPro" id="IPR007111">
    <property type="entry name" value="NACHT_NTPase"/>
</dbReference>
<dbReference type="InterPro" id="IPR027417">
    <property type="entry name" value="P-loop_NTPase"/>
</dbReference>
<organism evidence="3 4">
    <name type="scientific">Apiospora saccharicola</name>
    <dbReference type="NCBI Taxonomy" id="335842"/>
    <lineage>
        <taxon>Eukaryota</taxon>
        <taxon>Fungi</taxon>
        <taxon>Dikarya</taxon>
        <taxon>Ascomycota</taxon>
        <taxon>Pezizomycotina</taxon>
        <taxon>Sordariomycetes</taxon>
        <taxon>Xylariomycetidae</taxon>
        <taxon>Amphisphaeriales</taxon>
        <taxon>Apiosporaceae</taxon>
        <taxon>Apiospora</taxon>
    </lineage>
</organism>
<dbReference type="SUPFAM" id="SSF52540">
    <property type="entry name" value="P-loop containing nucleoside triphosphate hydrolases"/>
    <property type="match status" value="1"/>
</dbReference>